<gene>
    <name evidence="1" type="ORF">TRFO_20197</name>
</gene>
<dbReference type="VEuPathDB" id="TrichDB:TRFO_20197"/>
<accession>A0A1J4KHN7</accession>
<proteinExistence type="predicted"/>
<dbReference type="Gene3D" id="1.25.40.10">
    <property type="entry name" value="Tetratricopeptide repeat domain"/>
    <property type="match status" value="1"/>
</dbReference>
<dbReference type="AlphaFoldDB" id="A0A1J4KHN7"/>
<dbReference type="EMBL" id="MLAK01000610">
    <property type="protein sequence ID" value="OHT10464.1"/>
    <property type="molecule type" value="Genomic_DNA"/>
</dbReference>
<dbReference type="GeneID" id="94835968"/>
<dbReference type="OrthoDB" id="422427at2759"/>
<sequence>MTERQRLITKYIYKLSPATSVRYQLHFLRTERDESARHMLIDSLLQIQKDTNNSELQSVINDVCKNSGASIKFGKHNQKADKIRKIKDEDGSFPRGTNGKGKQDYSQDAHSHFSALELEDALKFYDRAINHFRKTSSHVEKFYQNRAECNLCLENYKEALSLAQKGRLFDMAFVSAISIGEMEEAKKYIPPIFRSIIDNNHNKESVASTFELIHLILIVCFATYTTSETSKISSQLFSAVNFDLQNLKELTDSFCNRKFDQFVSQFSILNTLLDISLYASPSKATILQAIKQNVIINRILPLAKTQIDVLKNELKFDLDEITSLIRISIRNGRLNGKLDLVSKSYVGGIIDTEHEEMKDAFARTMSIRQNFELNLWKEEYNALVPLHQGTAKKGK</sequence>
<reference evidence="1" key="1">
    <citation type="submission" date="2016-10" db="EMBL/GenBank/DDBJ databases">
        <authorList>
            <person name="Benchimol M."/>
            <person name="Almeida L.G."/>
            <person name="Vasconcelos A.T."/>
            <person name="Perreira-Neves A."/>
            <person name="Rosa I.A."/>
            <person name="Tasca T."/>
            <person name="Bogo M.R."/>
            <person name="de Souza W."/>
        </authorList>
    </citation>
    <scope>NUCLEOTIDE SEQUENCE [LARGE SCALE GENOMIC DNA]</scope>
    <source>
        <strain evidence="1">K</strain>
    </source>
</reference>
<dbReference type="InterPro" id="IPR011990">
    <property type="entry name" value="TPR-like_helical_dom_sf"/>
</dbReference>
<evidence type="ECO:0000313" key="1">
    <source>
        <dbReference type="EMBL" id="OHT10464.1"/>
    </source>
</evidence>
<keyword evidence="2" id="KW-1185">Reference proteome</keyword>
<dbReference type="RefSeq" id="XP_068363600.1">
    <property type="nucleotide sequence ID" value="XM_068501264.1"/>
</dbReference>
<dbReference type="SUPFAM" id="SSF48452">
    <property type="entry name" value="TPR-like"/>
    <property type="match status" value="1"/>
</dbReference>
<dbReference type="Proteomes" id="UP000179807">
    <property type="component" value="Unassembled WGS sequence"/>
</dbReference>
<comment type="caution">
    <text evidence="1">The sequence shown here is derived from an EMBL/GenBank/DDBJ whole genome shotgun (WGS) entry which is preliminary data.</text>
</comment>
<evidence type="ECO:0008006" key="3">
    <source>
        <dbReference type="Google" id="ProtNLM"/>
    </source>
</evidence>
<evidence type="ECO:0000313" key="2">
    <source>
        <dbReference type="Proteomes" id="UP000179807"/>
    </source>
</evidence>
<protein>
    <recommendedName>
        <fullName evidence="3">PCI domain-containing protein</fullName>
    </recommendedName>
</protein>
<name>A0A1J4KHN7_9EUKA</name>
<organism evidence="1 2">
    <name type="scientific">Tritrichomonas foetus</name>
    <dbReference type="NCBI Taxonomy" id="1144522"/>
    <lineage>
        <taxon>Eukaryota</taxon>
        <taxon>Metamonada</taxon>
        <taxon>Parabasalia</taxon>
        <taxon>Tritrichomonadida</taxon>
        <taxon>Tritrichomonadidae</taxon>
        <taxon>Tritrichomonas</taxon>
    </lineage>
</organism>